<comment type="function">
    <text evidence="5">PPIases accelerate the folding of proteins.</text>
</comment>
<dbReference type="FunFam" id="3.10.50.40:FF:000006">
    <property type="entry name" value="Peptidyl-prolyl cis-trans isomerase"/>
    <property type="match status" value="1"/>
</dbReference>
<dbReference type="InterPro" id="IPR046357">
    <property type="entry name" value="PPIase_dom_sf"/>
</dbReference>
<evidence type="ECO:0000313" key="11">
    <source>
        <dbReference type="Proteomes" id="UP000269265"/>
    </source>
</evidence>
<feature type="signal peptide" evidence="8">
    <location>
        <begin position="1"/>
        <end position="22"/>
    </location>
</feature>
<keyword evidence="8" id="KW-0732">Signal</keyword>
<dbReference type="PROSITE" id="PS50059">
    <property type="entry name" value="FKBP_PPIASE"/>
    <property type="match status" value="1"/>
</dbReference>
<accession>A0A3R8TB62</accession>
<dbReference type="OrthoDB" id="280278at2"/>
<dbReference type="InterPro" id="IPR001179">
    <property type="entry name" value="PPIase_FKBP_dom"/>
</dbReference>
<dbReference type="EC" id="5.2.1.8" evidence="7"/>
<dbReference type="PANTHER" id="PTHR43811:SF57">
    <property type="entry name" value="FKBP-TYPE PEPTIDYL-PROLYL CIS-TRANS ISOMERASE FKPA-RELATED"/>
    <property type="match status" value="1"/>
</dbReference>
<evidence type="ECO:0000313" key="10">
    <source>
        <dbReference type="EMBL" id="RRS03705.1"/>
    </source>
</evidence>
<evidence type="ECO:0000256" key="1">
    <source>
        <dbReference type="ARBA" id="ARBA00000971"/>
    </source>
</evidence>
<comment type="catalytic activity">
    <reaction evidence="1 6 7">
        <text>[protein]-peptidylproline (omega=180) = [protein]-peptidylproline (omega=0)</text>
        <dbReference type="Rhea" id="RHEA:16237"/>
        <dbReference type="Rhea" id="RHEA-COMP:10747"/>
        <dbReference type="Rhea" id="RHEA-COMP:10748"/>
        <dbReference type="ChEBI" id="CHEBI:83833"/>
        <dbReference type="ChEBI" id="CHEBI:83834"/>
        <dbReference type="EC" id="5.2.1.8"/>
    </reaction>
</comment>
<evidence type="ECO:0000256" key="7">
    <source>
        <dbReference type="RuleBase" id="RU003915"/>
    </source>
</evidence>
<dbReference type="Proteomes" id="UP000269265">
    <property type="component" value="Unassembled WGS sequence"/>
</dbReference>
<dbReference type="SUPFAM" id="SSF54534">
    <property type="entry name" value="FKBP-like"/>
    <property type="match status" value="1"/>
</dbReference>
<keyword evidence="3 6" id="KW-0697">Rotamase</keyword>
<feature type="chain" id="PRO_5018649513" description="Peptidyl-prolyl cis-trans isomerase" evidence="8">
    <location>
        <begin position="23"/>
        <end position="137"/>
    </location>
</feature>
<comment type="similarity">
    <text evidence="2 7">Belongs to the FKBP-type PPIase family.</text>
</comment>
<dbReference type="EMBL" id="RSED01000010">
    <property type="protein sequence ID" value="RRS03705.1"/>
    <property type="molecule type" value="Genomic_DNA"/>
</dbReference>
<evidence type="ECO:0000256" key="4">
    <source>
        <dbReference type="ARBA" id="ARBA00023235"/>
    </source>
</evidence>
<dbReference type="Gene3D" id="3.10.50.40">
    <property type="match status" value="1"/>
</dbReference>
<sequence length="137" mass="14211">MMHTKTILAAVALSGLTALAHAQTPAVDKLPSGVVVTHLKEGTGAKPTASNTVKVHYEGKLKDGTVFDSSYKRGEPATFPLGRVIPCWTEGVQTLKVGGKATLQCPSKTAYGPSGAGGVIPPNADLTFTVELIAIER</sequence>
<dbReference type="PANTHER" id="PTHR43811">
    <property type="entry name" value="FKBP-TYPE PEPTIDYL-PROLYL CIS-TRANS ISOMERASE FKPA"/>
    <property type="match status" value="1"/>
</dbReference>
<dbReference type="Pfam" id="PF00254">
    <property type="entry name" value="FKBP_C"/>
    <property type="match status" value="1"/>
</dbReference>
<evidence type="ECO:0000256" key="8">
    <source>
        <dbReference type="SAM" id="SignalP"/>
    </source>
</evidence>
<evidence type="ECO:0000256" key="5">
    <source>
        <dbReference type="ARBA" id="ARBA00056164"/>
    </source>
</evidence>
<comment type="caution">
    <text evidence="10">The sequence shown here is derived from an EMBL/GenBank/DDBJ whole genome shotgun (WGS) entry which is preliminary data.</text>
</comment>
<feature type="domain" description="PPIase FKBP-type" evidence="9">
    <location>
        <begin position="50"/>
        <end position="136"/>
    </location>
</feature>
<keyword evidence="4 6" id="KW-0413">Isomerase</keyword>
<dbReference type="GO" id="GO:0003755">
    <property type="term" value="F:peptidyl-prolyl cis-trans isomerase activity"/>
    <property type="evidence" value="ECO:0007669"/>
    <property type="project" value="UniProtKB-UniRule"/>
</dbReference>
<evidence type="ECO:0000259" key="9">
    <source>
        <dbReference type="PROSITE" id="PS50059"/>
    </source>
</evidence>
<organism evidence="10 11">
    <name type="scientific">Aquabacterium soli</name>
    <dbReference type="NCBI Taxonomy" id="2493092"/>
    <lineage>
        <taxon>Bacteria</taxon>
        <taxon>Pseudomonadati</taxon>
        <taxon>Pseudomonadota</taxon>
        <taxon>Betaproteobacteria</taxon>
        <taxon>Burkholderiales</taxon>
        <taxon>Aquabacterium</taxon>
    </lineage>
</organism>
<dbReference type="RefSeq" id="WP_125243910.1">
    <property type="nucleotide sequence ID" value="NZ_RSED01000010.1"/>
</dbReference>
<keyword evidence="11" id="KW-1185">Reference proteome</keyword>
<evidence type="ECO:0000256" key="3">
    <source>
        <dbReference type="ARBA" id="ARBA00023110"/>
    </source>
</evidence>
<evidence type="ECO:0000256" key="6">
    <source>
        <dbReference type="PROSITE-ProRule" id="PRU00277"/>
    </source>
</evidence>
<dbReference type="AlphaFoldDB" id="A0A3R8TB62"/>
<name>A0A3R8TB62_9BURK</name>
<evidence type="ECO:0000256" key="2">
    <source>
        <dbReference type="ARBA" id="ARBA00006577"/>
    </source>
</evidence>
<protein>
    <recommendedName>
        <fullName evidence="7">Peptidyl-prolyl cis-trans isomerase</fullName>
        <ecNumber evidence="7">5.2.1.8</ecNumber>
    </recommendedName>
</protein>
<proteinExistence type="inferred from homology"/>
<reference evidence="10 11" key="1">
    <citation type="submission" date="2018-12" db="EMBL/GenBank/DDBJ databases">
        <title>The whole draft genome of Aquabacterium sp. SJQ9.</title>
        <authorList>
            <person name="Sun L."/>
            <person name="Gao X."/>
            <person name="Chen W."/>
            <person name="Huang K."/>
        </authorList>
    </citation>
    <scope>NUCLEOTIDE SEQUENCE [LARGE SCALE GENOMIC DNA]</scope>
    <source>
        <strain evidence="10 11">SJQ9</strain>
    </source>
</reference>
<gene>
    <name evidence="10" type="ORF">EIP75_14040</name>
</gene>